<gene>
    <name evidence="1" type="ORF">DespoDRAFT_01761</name>
</gene>
<dbReference type="OrthoDB" id="511218at2"/>
<dbReference type="RefSeq" id="WP_004072917.1">
    <property type="nucleotide sequence ID" value="NZ_CM001488.1"/>
</dbReference>
<evidence type="ECO:0000313" key="2">
    <source>
        <dbReference type="Proteomes" id="UP000005778"/>
    </source>
</evidence>
<reference evidence="1 2" key="2">
    <citation type="submission" date="2012-02" db="EMBL/GenBank/DDBJ databases">
        <title>Improved High-Quality Draft sequence of Desulfobacter postgatei 2ac9.</title>
        <authorList>
            <consortium name="US DOE Joint Genome Institute"/>
            <person name="Lucas S."/>
            <person name="Han J."/>
            <person name="Lapidus A."/>
            <person name="Cheng J.-F."/>
            <person name="Goodwin L."/>
            <person name="Pitluck S."/>
            <person name="Peters L."/>
            <person name="Ovchinnikova G."/>
            <person name="Held B."/>
            <person name="Detter J.C."/>
            <person name="Han C."/>
            <person name="Tapia R."/>
            <person name="Land M."/>
            <person name="Hauser L."/>
            <person name="Kyrpides N."/>
            <person name="Ivanova N."/>
            <person name="Pagani I."/>
            <person name="Orellana R."/>
            <person name="Lovley D."/>
            <person name="Woyke T."/>
        </authorList>
    </citation>
    <scope>NUCLEOTIDE SEQUENCE [LARGE SCALE GENOMIC DNA]</scope>
    <source>
        <strain evidence="1 2">2ac9</strain>
    </source>
</reference>
<dbReference type="STRING" id="879212.DespoDRAFT_01761"/>
<dbReference type="AlphaFoldDB" id="I5B2G5"/>
<proteinExistence type="predicted"/>
<reference evidence="1 2" key="1">
    <citation type="submission" date="2011-09" db="EMBL/GenBank/DDBJ databases">
        <authorList>
            <consortium name="US DOE Joint Genome Institute (JGI-PGF)"/>
            <person name="Lucas S."/>
            <person name="Han J."/>
            <person name="Lapidus A."/>
            <person name="Cheng J.-F."/>
            <person name="Goodwin L."/>
            <person name="Pitluck S."/>
            <person name="Peters L."/>
            <person name="Land M.L."/>
            <person name="Hauser L."/>
            <person name="Orellana R."/>
            <person name="Lovley D."/>
            <person name="Woyke T.J."/>
        </authorList>
    </citation>
    <scope>NUCLEOTIDE SEQUENCE [LARGE SCALE GENOMIC DNA]</scope>
    <source>
        <strain evidence="1 2">2ac9</strain>
    </source>
</reference>
<protein>
    <submittedName>
        <fullName evidence="1">Uncharacterized protein</fullName>
    </submittedName>
</protein>
<dbReference type="EMBL" id="CM001488">
    <property type="protein sequence ID" value="EIM63678.1"/>
    <property type="molecule type" value="Genomic_DNA"/>
</dbReference>
<evidence type="ECO:0000313" key="1">
    <source>
        <dbReference type="EMBL" id="EIM63678.1"/>
    </source>
</evidence>
<name>I5B2G5_9BACT</name>
<dbReference type="eggNOG" id="ENOG5031ND8">
    <property type="taxonomic scope" value="Bacteria"/>
</dbReference>
<organism evidence="1 2">
    <name type="scientific">Desulfobacter postgatei 2ac9</name>
    <dbReference type="NCBI Taxonomy" id="879212"/>
    <lineage>
        <taxon>Bacteria</taxon>
        <taxon>Pseudomonadati</taxon>
        <taxon>Thermodesulfobacteriota</taxon>
        <taxon>Desulfobacteria</taxon>
        <taxon>Desulfobacterales</taxon>
        <taxon>Desulfobacteraceae</taxon>
        <taxon>Desulfobacter</taxon>
    </lineage>
</organism>
<dbReference type="HOGENOM" id="CLU_136611_0_0_7"/>
<sequence>MKIKDWFENWGITGLKISAGFMQMEWQPRPEEEQAAWELYIELITRVATQPLGKDQGDEAAALSSIFSLFKVTRELLKQKGRKAEVFSKIAVVILNQKIRPFTAKWHKRVSDNMLEKPEEKASFRHELEQIQDVLRGYAAMLAKVAGVEDFQKLEQGPLQEL</sequence>
<keyword evidence="2" id="KW-1185">Reference proteome</keyword>
<dbReference type="Proteomes" id="UP000005778">
    <property type="component" value="Chromosome"/>
</dbReference>
<accession>I5B2G5</accession>